<dbReference type="CDD" id="cd06267">
    <property type="entry name" value="PBP1_LacI_sugar_binding-like"/>
    <property type="match status" value="1"/>
</dbReference>
<dbReference type="EMBL" id="WMBC01000002">
    <property type="protein sequence ID" value="MTD60294.1"/>
    <property type="molecule type" value="Genomic_DNA"/>
</dbReference>
<evidence type="ECO:0000259" key="6">
    <source>
        <dbReference type="PROSITE" id="PS50949"/>
    </source>
</evidence>
<dbReference type="PANTHER" id="PTHR30146">
    <property type="entry name" value="LACI-RELATED TRANSCRIPTIONAL REPRESSOR"/>
    <property type="match status" value="1"/>
</dbReference>
<dbReference type="PANTHER" id="PTHR30146:SF95">
    <property type="entry name" value="RIBOSE OPERON REPRESSOR"/>
    <property type="match status" value="1"/>
</dbReference>
<dbReference type="PRINTS" id="PR00035">
    <property type="entry name" value="HTHGNTR"/>
</dbReference>
<dbReference type="SMART" id="SM00345">
    <property type="entry name" value="HTH_GNTR"/>
    <property type="match status" value="1"/>
</dbReference>
<dbReference type="AlphaFoldDB" id="A0A844GJP9"/>
<evidence type="ECO:0000256" key="5">
    <source>
        <dbReference type="SAM" id="MobiDB-lite"/>
    </source>
</evidence>
<comment type="caution">
    <text evidence="7">The sequence shown here is derived from an EMBL/GenBank/DDBJ whole genome shotgun (WGS) entry which is preliminary data.</text>
</comment>
<reference evidence="7 8" key="1">
    <citation type="submission" date="2019-11" db="EMBL/GenBank/DDBJ databases">
        <title>Draft genome sequence of Blautia luti DSM 14534T, isolated from human stool.</title>
        <authorList>
            <person name="Ortiz R."/>
            <person name="Melis-Arcos F."/>
            <person name="Covarrubias P."/>
            <person name="Cardenas J.P."/>
            <person name="Perez-Donoso J."/>
            <person name="Almonacid D."/>
        </authorList>
    </citation>
    <scope>NUCLEOTIDE SEQUENCE [LARGE SCALE GENOMIC DNA]</scope>
    <source>
        <strain evidence="7 8">DSM 14534</strain>
    </source>
</reference>
<dbReference type="InterPro" id="IPR028082">
    <property type="entry name" value="Peripla_BP_I"/>
</dbReference>
<protein>
    <submittedName>
        <fullName evidence="7">GntR family transcriptional regulator</fullName>
    </submittedName>
</protein>
<accession>A0A844GJP9</accession>
<dbReference type="InterPro" id="IPR036390">
    <property type="entry name" value="WH_DNA-bd_sf"/>
</dbReference>
<proteinExistence type="predicted"/>
<evidence type="ECO:0000256" key="2">
    <source>
        <dbReference type="ARBA" id="ARBA00023015"/>
    </source>
</evidence>
<dbReference type="CDD" id="cd07377">
    <property type="entry name" value="WHTH_GntR"/>
    <property type="match status" value="1"/>
</dbReference>
<name>A0A844GJP9_9FIRM</name>
<feature type="domain" description="HTH gntR-type" evidence="6">
    <location>
        <begin position="35"/>
        <end position="103"/>
    </location>
</feature>
<feature type="compositionally biased region" description="Basic residues" evidence="5">
    <location>
        <begin position="13"/>
        <end position="23"/>
    </location>
</feature>
<feature type="region of interest" description="Disordered" evidence="5">
    <location>
        <begin position="1"/>
        <end position="30"/>
    </location>
</feature>
<evidence type="ECO:0000313" key="8">
    <source>
        <dbReference type="Proteomes" id="UP000437824"/>
    </source>
</evidence>
<gene>
    <name evidence="7" type="ORF">GKZ57_03210</name>
</gene>
<dbReference type="Gene3D" id="3.40.50.2300">
    <property type="match status" value="2"/>
</dbReference>
<keyword evidence="1" id="KW-0678">Repressor</keyword>
<dbReference type="SUPFAM" id="SSF53822">
    <property type="entry name" value="Periplasmic binding protein-like I"/>
    <property type="match status" value="1"/>
</dbReference>
<dbReference type="InterPro" id="IPR001761">
    <property type="entry name" value="Peripla_BP/Lac1_sug-bd_dom"/>
</dbReference>
<dbReference type="GO" id="GO:0003700">
    <property type="term" value="F:DNA-binding transcription factor activity"/>
    <property type="evidence" value="ECO:0007669"/>
    <property type="project" value="InterPro"/>
</dbReference>
<dbReference type="Proteomes" id="UP000437824">
    <property type="component" value="Unassembled WGS sequence"/>
</dbReference>
<dbReference type="Gene3D" id="1.10.10.10">
    <property type="entry name" value="Winged helix-like DNA-binding domain superfamily/Winged helix DNA-binding domain"/>
    <property type="match status" value="1"/>
</dbReference>
<keyword evidence="4" id="KW-0804">Transcription</keyword>
<dbReference type="InterPro" id="IPR000524">
    <property type="entry name" value="Tscrpt_reg_HTH_GntR"/>
</dbReference>
<evidence type="ECO:0000256" key="1">
    <source>
        <dbReference type="ARBA" id="ARBA00022491"/>
    </source>
</evidence>
<dbReference type="Pfam" id="PF00532">
    <property type="entry name" value="Peripla_BP_1"/>
    <property type="match status" value="1"/>
</dbReference>
<evidence type="ECO:0000313" key="7">
    <source>
        <dbReference type="EMBL" id="MTD60294.1"/>
    </source>
</evidence>
<dbReference type="SUPFAM" id="SSF46785">
    <property type="entry name" value="Winged helix' DNA-binding domain"/>
    <property type="match status" value="1"/>
</dbReference>
<keyword evidence="2" id="KW-0805">Transcription regulation</keyword>
<dbReference type="GO" id="GO:0000976">
    <property type="term" value="F:transcription cis-regulatory region binding"/>
    <property type="evidence" value="ECO:0007669"/>
    <property type="project" value="TreeGrafter"/>
</dbReference>
<dbReference type="Pfam" id="PF00392">
    <property type="entry name" value="GntR"/>
    <property type="match status" value="1"/>
</dbReference>
<dbReference type="InterPro" id="IPR036388">
    <property type="entry name" value="WH-like_DNA-bd_sf"/>
</dbReference>
<organism evidence="7 8">
    <name type="scientific">Blautia luti DSM 14534 = JCM 17040</name>
    <dbReference type="NCBI Taxonomy" id="649762"/>
    <lineage>
        <taxon>Bacteria</taxon>
        <taxon>Bacillati</taxon>
        <taxon>Bacillota</taxon>
        <taxon>Clostridia</taxon>
        <taxon>Lachnospirales</taxon>
        <taxon>Lachnospiraceae</taxon>
        <taxon>Blautia</taxon>
    </lineage>
</organism>
<dbReference type="PROSITE" id="PS50949">
    <property type="entry name" value="HTH_GNTR"/>
    <property type="match status" value="1"/>
</dbReference>
<sequence>MEAAEEKEDSKKNNVKQTKRKTDKRKDKSMASGKAFMYETIYNDLLEGIRNGTYPAGSRLPSEKELAGQYGVSRITSKKALELLAERGMISRMPGRGSFVLETAVKQTARYSTPQIPETNGQTQEIRQTGRTIGVILDSFDSDYVANYLRSMERECSRRGINMLLKCTYGSIEAENQAIKSCIEIGAQGLIIMCAQNETYNTTIVKLALDKFPVVLIDRKMQGLSIPCIATDNHRASRELTEMLIERGHKQLVFVTHASMGTSSIKDRYEGFVEGIMEDAGINGCVLEIPDYNPTPGNSPIGEASYDEEGFKKLLLEHKEYTGYLCIEAKLCYLLRKAMKETGVTGEIVSFDGTGDMEHEKVIAYVRQDERAMGVMAVDILEKIVRGESISEDICVPYRVIKLNDI</sequence>
<evidence type="ECO:0000256" key="4">
    <source>
        <dbReference type="ARBA" id="ARBA00023163"/>
    </source>
</evidence>
<evidence type="ECO:0000256" key="3">
    <source>
        <dbReference type="ARBA" id="ARBA00023125"/>
    </source>
</evidence>
<keyword evidence="3" id="KW-0238">DNA-binding</keyword>